<dbReference type="STRING" id="27835.A0A0N4XPH2"/>
<evidence type="ECO:0000313" key="2">
    <source>
        <dbReference type="EMBL" id="VDL68015.1"/>
    </source>
</evidence>
<accession>A0A0N4XPH2</accession>
<evidence type="ECO:0000313" key="3">
    <source>
        <dbReference type="Proteomes" id="UP000271162"/>
    </source>
</evidence>
<evidence type="ECO:0000259" key="1">
    <source>
        <dbReference type="Pfam" id="PF07245"/>
    </source>
</evidence>
<protein>
    <submittedName>
        <fullName evidence="4">Phlebovirus_G2 domain-containing protein</fullName>
    </submittedName>
</protein>
<dbReference type="EMBL" id="UYSL01008238">
    <property type="protein sequence ID" value="VDL68015.1"/>
    <property type="molecule type" value="Genomic_DNA"/>
</dbReference>
<reference evidence="4" key="1">
    <citation type="submission" date="2017-02" db="UniProtKB">
        <authorList>
            <consortium name="WormBaseParasite"/>
        </authorList>
    </citation>
    <scope>IDENTIFICATION</scope>
</reference>
<evidence type="ECO:0000313" key="4">
    <source>
        <dbReference type="WBParaSite" id="NBR_0000442401-mRNA-1"/>
    </source>
</evidence>
<dbReference type="AlphaFoldDB" id="A0A0N4XPH2"/>
<sequence length="217" mass="23927">TNPNSLTDPSSSTQVSSSFQLNLSHCNSPPIDIGVRLGNPPQGLDPVYDLLATKNVLRSLAGPTTRCRGMGSCTDKKCETMQPTEVPPDLNDETPTPAYTACSLQCTGVNCLCAIPFRACTFYRLKHMPLSEKIFEIFRCTAWQPIVMIEISVQVYNHHRKGVISLLPYTTKKYGDLTLSVVSIQTPFMNIQRFALSENETFALPDDIDFAVACSSQ</sequence>
<reference evidence="2 3" key="2">
    <citation type="submission" date="2018-11" db="EMBL/GenBank/DDBJ databases">
        <authorList>
            <consortium name="Pathogen Informatics"/>
        </authorList>
    </citation>
    <scope>NUCLEOTIDE SEQUENCE [LARGE SCALE GENOMIC DNA]</scope>
</reference>
<dbReference type="Pfam" id="PF07245">
    <property type="entry name" value="Phlebovirus_G2"/>
    <property type="match status" value="1"/>
</dbReference>
<proteinExistence type="predicted"/>
<organism evidence="4">
    <name type="scientific">Nippostrongylus brasiliensis</name>
    <name type="common">Rat hookworm</name>
    <dbReference type="NCBI Taxonomy" id="27835"/>
    <lineage>
        <taxon>Eukaryota</taxon>
        <taxon>Metazoa</taxon>
        <taxon>Ecdysozoa</taxon>
        <taxon>Nematoda</taxon>
        <taxon>Chromadorea</taxon>
        <taxon>Rhabditida</taxon>
        <taxon>Rhabditina</taxon>
        <taxon>Rhabditomorpha</taxon>
        <taxon>Strongyloidea</taxon>
        <taxon>Heligmosomidae</taxon>
        <taxon>Nippostrongylus</taxon>
    </lineage>
</organism>
<feature type="domain" description="Phlebovirus glycoprotein G2 fusion" evidence="1">
    <location>
        <begin position="64"/>
        <end position="200"/>
    </location>
</feature>
<gene>
    <name evidence="2" type="ORF">NBR_LOCUS4426</name>
</gene>
<name>A0A0N4XPH2_NIPBR</name>
<dbReference type="InterPro" id="IPR009878">
    <property type="entry name" value="Phlebovirus_G2_fusion"/>
</dbReference>
<dbReference type="Proteomes" id="UP000271162">
    <property type="component" value="Unassembled WGS sequence"/>
</dbReference>
<keyword evidence="3" id="KW-1185">Reference proteome</keyword>
<dbReference type="WBParaSite" id="NBR_0000442401-mRNA-1">
    <property type="protein sequence ID" value="NBR_0000442401-mRNA-1"/>
    <property type="gene ID" value="NBR_0000442401"/>
</dbReference>